<dbReference type="PROSITE" id="PS51257">
    <property type="entry name" value="PROKAR_LIPOPROTEIN"/>
    <property type="match status" value="1"/>
</dbReference>
<name>A0A3B1AV27_9ZZZZ</name>
<reference evidence="1" key="1">
    <citation type="submission" date="2018-06" db="EMBL/GenBank/DDBJ databases">
        <authorList>
            <person name="Zhirakovskaya E."/>
        </authorList>
    </citation>
    <scope>NUCLEOTIDE SEQUENCE</scope>
</reference>
<dbReference type="InterPro" id="IPR008964">
    <property type="entry name" value="Invasin/intimin_cell_adhesion"/>
</dbReference>
<dbReference type="SUPFAM" id="SSF49373">
    <property type="entry name" value="Invasin/intimin cell-adhesion fragments"/>
    <property type="match status" value="2"/>
</dbReference>
<accession>A0A3B1AV27</accession>
<protein>
    <submittedName>
        <fullName evidence="1">Invasin domain protein</fullName>
    </submittedName>
</protein>
<dbReference type="Gene3D" id="2.60.40.10">
    <property type="entry name" value="Immunoglobulins"/>
    <property type="match status" value="2"/>
</dbReference>
<organism evidence="1">
    <name type="scientific">hydrothermal vent metagenome</name>
    <dbReference type="NCBI Taxonomy" id="652676"/>
    <lineage>
        <taxon>unclassified sequences</taxon>
        <taxon>metagenomes</taxon>
        <taxon>ecological metagenomes</taxon>
    </lineage>
</organism>
<proteinExistence type="predicted"/>
<dbReference type="AlphaFoldDB" id="A0A3B1AV27"/>
<dbReference type="InterPro" id="IPR013783">
    <property type="entry name" value="Ig-like_fold"/>
</dbReference>
<dbReference type="EMBL" id="UOFV01000374">
    <property type="protein sequence ID" value="VAX03138.1"/>
    <property type="molecule type" value="Genomic_DNA"/>
</dbReference>
<gene>
    <name evidence="1" type="ORF">MNBD_GAMMA19-410</name>
</gene>
<sequence length="736" mass="73084">MGRFQKILMMLFLVVMSFGLAGCSGSDDAFSGDGDGANGGSSGGGSSGGSSGGSGGSLAISLALVDQATGSATTSVSAASPGELRATVTLNGATVGSQVVSFATTIGTLTPSSGLTNTAGLATVVLSDGGTSGAGTITADVTVSGTAATATLNFQVVSSATTTTVDMGSGTGASFLADTIGLGGITDLAAGGTLTATVSIVETSNNNVAYTTPVTVNFTSACVVAGTATMDAAVLTTAGIASSTYLAQGCTGSDTITATADVGTTLNATANFTVQSASVGSLEFVSATPESISLQGTGGSGGTETSAVVFRVVDAQGNPVANQLVNFSLDTVVGGLTLNPTSATSDQNGLVQTVVQSGTVSTSVGVTATTSSGGSTYQTQSSQLVVTTGIPDQDSFSLSASVLTPEAWNHDGVVSVITARLADRFNNPVPDGTAVTFTTEGGSIESSCTTTNGACSVNWTSQAPRPCGQTMGAADVVLDPSLGPNQCVTTGGVANPVDPVIDFDPPPQGESSLGQPYGGRATIVATVVGEESFIDTNGNGVFDDGDSMKDLPEAWVDENEDGVRGGFEPFFDFNANGSYDAADGAFNGVLCNRTVSPLCSSDETLHIRETLVLVMSGSAAYIDVVDGALMQFNAGNNIDLSCDAAVAFTVIYSDLHHQPMPVGTKVTVTSSHGSIVLGGSYTQADTTYNGAIAFAGNIEGTGTADKTNTGLLIVTVETPRGLISQASYPVTETCPP</sequence>
<evidence type="ECO:0000313" key="1">
    <source>
        <dbReference type="EMBL" id="VAX03138.1"/>
    </source>
</evidence>